<dbReference type="EMBL" id="RDQH01000336">
    <property type="protein sequence ID" value="RXH86142.1"/>
    <property type="molecule type" value="Genomic_DNA"/>
</dbReference>
<comment type="caution">
    <text evidence="1">The sequence shown here is derived from an EMBL/GenBank/DDBJ whole genome shotgun (WGS) entry which is preliminary data.</text>
</comment>
<proteinExistence type="predicted"/>
<protein>
    <submittedName>
        <fullName evidence="1">Uncharacterized protein</fullName>
    </submittedName>
</protein>
<dbReference type="STRING" id="3750.A0A498IWI3"/>
<reference evidence="1 2" key="1">
    <citation type="submission" date="2018-10" db="EMBL/GenBank/DDBJ databases">
        <title>A high-quality apple genome assembly.</title>
        <authorList>
            <person name="Hu J."/>
        </authorList>
    </citation>
    <scope>NUCLEOTIDE SEQUENCE [LARGE SCALE GENOMIC DNA]</scope>
    <source>
        <strain evidence="2">cv. HFTH1</strain>
        <tissue evidence="1">Young leaf</tissue>
    </source>
</reference>
<dbReference type="Proteomes" id="UP000290289">
    <property type="component" value="Chromosome 10"/>
</dbReference>
<keyword evidence="2" id="KW-1185">Reference proteome</keyword>
<evidence type="ECO:0000313" key="1">
    <source>
        <dbReference type="EMBL" id="RXH86142.1"/>
    </source>
</evidence>
<evidence type="ECO:0000313" key="2">
    <source>
        <dbReference type="Proteomes" id="UP000290289"/>
    </source>
</evidence>
<dbReference type="Gene3D" id="3.30.540.10">
    <property type="entry name" value="Fructose-1,6-Bisphosphatase, subunit A, domain 1"/>
    <property type="match status" value="1"/>
</dbReference>
<name>A0A498IWI3_MALDO</name>
<organism evidence="1 2">
    <name type="scientific">Malus domestica</name>
    <name type="common">Apple</name>
    <name type="synonym">Pyrus malus</name>
    <dbReference type="NCBI Taxonomy" id="3750"/>
    <lineage>
        <taxon>Eukaryota</taxon>
        <taxon>Viridiplantae</taxon>
        <taxon>Streptophyta</taxon>
        <taxon>Embryophyta</taxon>
        <taxon>Tracheophyta</taxon>
        <taxon>Spermatophyta</taxon>
        <taxon>Magnoliopsida</taxon>
        <taxon>eudicotyledons</taxon>
        <taxon>Gunneridae</taxon>
        <taxon>Pentapetalae</taxon>
        <taxon>rosids</taxon>
        <taxon>fabids</taxon>
        <taxon>Rosales</taxon>
        <taxon>Rosaceae</taxon>
        <taxon>Amygdaloideae</taxon>
        <taxon>Maleae</taxon>
        <taxon>Malus</taxon>
    </lineage>
</organism>
<accession>A0A498IWI3</accession>
<gene>
    <name evidence="1" type="ORF">DVH24_017195</name>
</gene>
<sequence>MIASLPQRAGISNLIGVQGAVNIQGEDQKKLDVVSNGCSLSLSRWSLWLQVAAAAKSTNEKEEEWGTVRRLGF</sequence>
<dbReference type="AlphaFoldDB" id="A0A498IWI3"/>